<organism evidence="5 6">
    <name type="scientific">Paraglomus occultum</name>
    <dbReference type="NCBI Taxonomy" id="144539"/>
    <lineage>
        <taxon>Eukaryota</taxon>
        <taxon>Fungi</taxon>
        <taxon>Fungi incertae sedis</taxon>
        <taxon>Mucoromycota</taxon>
        <taxon>Glomeromycotina</taxon>
        <taxon>Glomeromycetes</taxon>
        <taxon>Paraglomerales</taxon>
        <taxon>Paraglomeraceae</taxon>
        <taxon>Paraglomus</taxon>
    </lineage>
</organism>
<gene>
    <name evidence="5" type="ORF">POCULU_LOCUS7398</name>
</gene>
<dbReference type="EMBL" id="CAJVPJ010001667">
    <property type="protein sequence ID" value="CAG8599704.1"/>
    <property type="molecule type" value="Genomic_DNA"/>
</dbReference>
<dbReference type="InterPro" id="IPR000361">
    <property type="entry name" value="ATAP_core_dom"/>
</dbReference>
<dbReference type="FunFam" id="2.60.300.12:FF:000001">
    <property type="entry name" value="Iron-binding protein IscA"/>
    <property type="match status" value="1"/>
</dbReference>
<evidence type="ECO:0000256" key="2">
    <source>
        <dbReference type="ARBA" id="ARBA00054873"/>
    </source>
</evidence>
<dbReference type="InterPro" id="IPR050322">
    <property type="entry name" value="Fe-S_cluster_asmbl/transfer"/>
</dbReference>
<sequence length="125" mass="13515">MPPLILRAMTSRGLKTVATQAPSRFKARKAAMTLVGVAGTLGLIRVAVKNKGCAGLSYDLEFTKEKGKFDEVVTQDGVTLLIDSKSLFKMIGSEMDYVEDKLSSKFVFNNPNVKEACGCGESFSI</sequence>
<proteinExistence type="inferred from homology"/>
<evidence type="ECO:0000313" key="5">
    <source>
        <dbReference type="EMBL" id="CAG8599704.1"/>
    </source>
</evidence>
<name>A0A9N9GDJ9_9GLOM</name>
<dbReference type="Pfam" id="PF01521">
    <property type="entry name" value="Fe-S_biosyn"/>
    <property type="match status" value="1"/>
</dbReference>
<evidence type="ECO:0000256" key="1">
    <source>
        <dbReference type="ARBA" id="ARBA00006718"/>
    </source>
</evidence>
<protein>
    <recommendedName>
        <fullName evidence="3">Iron-sulfur assembly protein 1</fullName>
    </recommendedName>
</protein>
<comment type="similarity">
    <text evidence="1">Belongs to the HesB/IscA family.</text>
</comment>
<dbReference type="OrthoDB" id="333486at2759"/>
<evidence type="ECO:0000256" key="3">
    <source>
        <dbReference type="ARBA" id="ARBA00071673"/>
    </source>
</evidence>
<evidence type="ECO:0000313" key="6">
    <source>
        <dbReference type="Proteomes" id="UP000789572"/>
    </source>
</evidence>
<dbReference type="GO" id="GO:0016226">
    <property type="term" value="P:iron-sulfur cluster assembly"/>
    <property type="evidence" value="ECO:0007669"/>
    <property type="project" value="InterPro"/>
</dbReference>
<evidence type="ECO:0000259" key="4">
    <source>
        <dbReference type="Pfam" id="PF01521"/>
    </source>
</evidence>
<dbReference type="AlphaFoldDB" id="A0A9N9GDJ9"/>
<comment type="function">
    <text evidence="2">Involved in the assembly of mitochondrial and cytoplasmic iron-sulfur proteins. Probably involved in the binding of an intermediate of Fe/S cluster assembly.</text>
</comment>
<reference evidence="5" key="1">
    <citation type="submission" date="2021-06" db="EMBL/GenBank/DDBJ databases">
        <authorList>
            <person name="Kallberg Y."/>
            <person name="Tangrot J."/>
            <person name="Rosling A."/>
        </authorList>
    </citation>
    <scope>NUCLEOTIDE SEQUENCE</scope>
    <source>
        <strain evidence="5">IA702</strain>
    </source>
</reference>
<dbReference type="InterPro" id="IPR035903">
    <property type="entry name" value="HesB-like_dom_sf"/>
</dbReference>
<dbReference type="PROSITE" id="PS01152">
    <property type="entry name" value="HESB"/>
    <property type="match status" value="1"/>
</dbReference>
<dbReference type="PANTHER" id="PTHR10072">
    <property type="entry name" value="IRON-SULFUR CLUSTER ASSEMBLY PROTEIN"/>
    <property type="match status" value="1"/>
</dbReference>
<keyword evidence="6" id="KW-1185">Reference proteome</keyword>
<dbReference type="NCBIfam" id="TIGR00049">
    <property type="entry name" value="iron-sulfur cluster assembly accessory protein"/>
    <property type="match status" value="1"/>
</dbReference>
<comment type="caution">
    <text evidence="5">The sequence shown here is derived from an EMBL/GenBank/DDBJ whole genome shotgun (WGS) entry which is preliminary data.</text>
</comment>
<dbReference type="GO" id="GO:0005739">
    <property type="term" value="C:mitochondrion"/>
    <property type="evidence" value="ECO:0007669"/>
    <property type="project" value="TreeGrafter"/>
</dbReference>
<dbReference type="Proteomes" id="UP000789572">
    <property type="component" value="Unassembled WGS sequence"/>
</dbReference>
<dbReference type="SUPFAM" id="SSF89360">
    <property type="entry name" value="HesB-like domain"/>
    <property type="match status" value="1"/>
</dbReference>
<dbReference type="InterPro" id="IPR016092">
    <property type="entry name" value="ATAP"/>
</dbReference>
<dbReference type="Gene3D" id="2.60.300.12">
    <property type="entry name" value="HesB-like domain"/>
    <property type="match status" value="1"/>
</dbReference>
<feature type="domain" description="Core" evidence="4">
    <location>
        <begin position="40"/>
        <end position="121"/>
    </location>
</feature>
<accession>A0A9N9GDJ9</accession>
<dbReference type="PANTHER" id="PTHR10072:SF41">
    <property type="entry name" value="IRON-SULFUR CLUSTER ASSEMBLY 1 HOMOLOG, MITOCHONDRIAL"/>
    <property type="match status" value="1"/>
</dbReference>
<dbReference type="GO" id="GO:0051537">
    <property type="term" value="F:2 iron, 2 sulfur cluster binding"/>
    <property type="evidence" value="ECO:0007669"/>
    <property type="project" value="TreeGrafter"/>
</dbReference>
<dbReference type="InterPro" id="IPR017870">
    <property type="entry name" value="FeS_cluster_insertion_CS"/>
</dbReference>